<accession>A0ABR1K8Y4</accession>
<evidence type="ECO:0000313" key="5">
    <source>
        <dbReference type="Proteomes" id="UP001363622"/>
    </source>
</evidence>
<dbReference type="Gene3D" id="3.40.50.1820">
    <property type="entry name" value="alpha/beta hydrolase"/>
    <property type="match status" value="1"/>
</dbReference>
<dbReference type="EMBL" id="JBBPHU010000018">
    <property type="protein sequence ID" value="KAK7509424.1"/>
    <property type="molecule type" value="Genomic_DNA"/>
</dbReference>
<sequence>MAPRLPTADDFPAAVASCIEIVPPPANQPATNVLLLLHGLGDSHRPFANFARQLNLPETACIAVRGPKPLPFGLPGFHWGDDITVDSSTGALDPDAPAFNATLRLVLDDVLRGVLLAPEKCGYRPRSVVLFGYAQGAMAALHVAVEFANTCSSSSSSADAELGGVVAVGGGLPSCSPLLPVDAKARTPVLVCKAARNSAVSPAQLQRVRDAFDPVEVREWNRPGGDGMPRNRDEMLPIMKFFARRLRSARGVPAGAMELL</sequence>
<dbReference type="Pfam" id="PF02230">
    <property type="entry name" value="Abhydrolase_2"/>
    <property type="match status" value="1"/>
</dbReference>
<proteinExistence type="inferred from homology"/>
<dbReference type="PANTHER" id="PTHR10655">
    <property type="entry name" value="LYSOPHOSPHOLIPASE-RELATED"/>
    <property type="match status" value="1"/>
</dbReference>
<evidence type="ECO:0000313" key="3">
    <source>
        <dbReference type="EMBL" id="KAK7509424.1"/>
    </source>
</evidence>
<dbReference type="SUPFAM" id="SSF53474">
    <property type="entry name" value="alpha/beta-Hydrolases"/>
    <property type="match status" value="1"/>
</dbReference>
<comment type="caution">
    <text evidence="3">The sequence shown here is derived from an EMBL/GenBank/DDBJ whole genome shotgun (WGS) entry which is preliminary data.</text>
</comment>
<gene>
    <name evidence="4" type="ORF">IWZ03DRAFT_74513</name>
    <name evidence="3" type="ORF">IWZ03DRAFT_92142</name>
</gene>
<keyword evidence="5" id="KW-1185">Reference proteome</keyword>
<name>A0ABR1K8Y4_9PEZI</name>
<organism evidence="3 5">
    <name type="scientific">Phyllosticta citriasiana</name>
    <dbReference type="NCBI Taxonomy" id="595635"/>
    <lineage>
        <taxon>Eukaryota</taxon>
        <taxon>Fungi</taxon>
        <taxon>Dikarya</taxon>
        <taxon>Ascomycota</taxon>
        <taxon>Pezizomycotina</taxon>
        <taxon>Dothideomycetes</taxon>
        <taxon>Dothideomycetes incertae sedis</taxon>
        <taxon>Botryosphaeriales</taxon>
        <taxon>Phyllostictaceae</taxon>
        <taxon>Phyllosticta</taxon>
    </lineage>
</organism>
<evidence type="ECO:0000313" key="4">
    <source>
        <dbReference type="EMBL" id="KAK7510268.1"/>
    </source>
</evidence>
<dbReference type="PANTHER" id="PTHR10655:SF67">
    <property type="entry name" value="PHOSPHOLIPASE_CARBOXYLESTERASE SUPERFAMILY (AFU_ORTHOLOGUE AFUA_5G09340)"/>
    <property type="match status" value="1"/>
</dbReference>
<reference evidence="3 5" key="1">
    <citation type="submission" date="2024-04" db="EMBL/GenBank/DDBJ databases">
        <title>Phyllosticta paracitricarpa is synonymous to the EU quarantine fungus P. citricarpa based on phylogenomic analyses.</title>
        <authorList>
            <consortium name="Lawrence Berkeley National Laboratory"/>
            <person name="Van Ingen-Buijs V.A."/>
            <person name="Van Westerhoven A.C."/>
            <person name="Haridas S."/>
            <person name="Skiadas P."/>
            <person name="Martin F."/>
            <person name="Groenewald J.Z."/>
            <person name="Crous P.W."/>
            <person name="Seidl M.F."/>
        </authorList>
    </citation>
    <scope>NUCLEOTIDE SEQUENCE [LARGE SCALE GENOMIC DNA]</scope>
    <source>
        <strain evidence="3 5">CBS 123371</strain>
    </source>
</reference>
<protein>
    <submittedName>
        <fullName evidence="3">Alpha/Beta hydrolase protein</fullName>
    </submittedName>
</protein>
<keyword evidence="3" id="KW-0378">Hydrolase</keyword>
<evidence type="ECO:0000259" key="2">
    <source>
        <dbReference type="Pfam" id="PF02230"/>
    </source>
</evidence>
<feature type="domain" description="Phospholipase/carboxylesterase/thioesterase" evidence="2">
    <location>
        <begin position="26"/>
        <end position="176"/>
    </location>
</feature>
<dbReference type="GO" id="GO:0016787">
    <property type="term" value="F:hydrolase activity"/>
    <property type="evidence" value="ECO:0007669"/>
    <property type="project" value="UniProtKB-KW"/>
</dbReference>
<evidence type="ECO:0000256" key="1">
    <source>
        <dbReference type="ARBA" id="ARBA00006499"/>
    </source>
</evidence>
<dbReference type="InterPro" id="IPR050565">
    <property type="entry name" value="LYPA1-2/EST-like"/>
</dbReference>
<comment type="similarity">
    <text evidence="1">Belongs to the AB hydrolase superfamily. AB hydrolase 2 family.</text>
</comment>
<dbReference type="InterPro" id="IPR003140">
    <property type="entry name" value="PLipase/COase/thioEstase"/>
</dbReference>
<dbReference type="EMBL" id="JBBPHU010000014">
    <property type="protein sequence ID" value="KAK7510268.1"/>
    <property type="molecule type" value="Genomic_DNA"/>
</dbReference>
<dbReference type="Proteomes" id="UP001363622">
    <property type="component" value="Unassembled WGS sequence"/>
</dbReference>
<dbReference type="InterPro" id="IPR029058">
    <property type="entry name" value="AB_hydrolase_fold"/>
</dbReference>